<dbReference type="Proteomes" id="UP000886520">
    <property type="component" value="Chromosome 13"/>
</dbReference>
<dbReference type="GO" id="GO:0005634">
    <property type="term" value="C:nucleus"/>
    <property type="evidence" value="ECO:0007669"/>
    <property type="project" value="TreeGrafter"/>
</dbReference>
<evidence type="ECO:0000256" key="6">
    <source>
        <dbReference type="ARBA" id="ARBA00022912"/>
    </source>
</evidence>
<evidence type="ECO:0000256" key="4">
    <source>
        <dbReference type="ARBA" id="ARBA00022801"/>
    </source>
</evidence>
<dbReference type="InterPro" id="IPR036412">
    <property type="entry name" value="HAD-like_sf"/>
</dbReference>
<protein>
    <recommendedName>
        <fullName evidence="2">protein-tyrosine-phosphatase</fullName>
        <ecNumber evidence="2">3.1.3.48</ecNumber>
    </recommendedName>
</protein>
<evidence type="ECO:0000256" key="7">
    <source>
        <dbReference type="ARBA" id="ARBA00051722"/>
    </source>
</evidence>
<dbReference type="InterPro" id="IPR028472">
    <property type="entry name" value="EYA"/>
</dbReference>
<dbReference type="GO" id="GO:0045739">
    <property type="term" value="P:positive regulation of DNA repair"/>
    <property type="evidence" value="ECO:0007669"/>
    <property type="project" value="TreeGrafter"/>
</dbReference>
<feature type="binding site" evidence="8">
    <location>
        <position position="223"/>
    </location>
    <ligand>
        <name>Mg(2+)</name>
        <dbReference type="ChEBI" id="CHEBI:18420"/>
    </ligand>
</feature>
<keyword evidence="4" id="KW-0378">Hydrolase</keyword>
<keyword evidence="3 8" id="KW-0479">Metal-binding</keyword>
<dbReference type="OrthoDB" id="167668at2759"/>
<keyword evidence="5 8" id="KW-0460">Magnesium</keyword>
<dbReference type="InterPro" id="IPR006545">
    <property type="entry name" value="EYA_dom"/>
</dbReference>
<keyword evidence="10" id="KW-1185">Reference proteome</keyword>
<dbReference type="Gene3D" id="3.40.50.12350">
    <property type="match status" value="1"/>
</dbReference>
<comment type="catalytic activity">
    <reaction evidence="7">
        <text>O-phospho-L-tyrosyl-[protein] + H2O = L-tyrosyl-[protein] + phosphate</text>
        <dbReference type="Rhea" id="RHEA:10684"/>
        <dbReference type="Rhea" id="RHEA-COMP:10136"/>
        <dbReference type="Rhea" id="RHEA-COMP:20101"/>
        <dbReference type="ChEBI" id="CHEBI:15377"/>
        <dbReference type="ChEBI" id="CHEBI:43474"/>
        <dbReference type="ChEBI" id="CHEBI:46858"/>
        <dbReference type="ChEBI" id="CHEBI:61978"/>
        <dbReference type="EC" id="3.1.3.48"/>
    </reaction>
</comment>
<evidence type="ECO:0000313" key="9">
    <source>
        <dbReference type="EMBL" id="KAI5071415.1"/>
    </source>
</evidence>
<organism evidence="9 10">
    <name type="scientific">Adiantum capillus-veneris</name>
    <name type="common">Maidenhair fern</name>
    <dbReference type="NCBI Taxonomy" id="13818"/>
    <lineage>
        <taxon>Eukaryota</taxon>
        <taxon>Viridiplantae</taxon>
        <taxon>Streptophyta</taxon>
        <taxon>Embryophyta</taxon>
        <taxon>Tracheophyta</taxon>
        <taxon>Polypodiopsida</taxon>
        <taxon>Polypodiidae</taxon>
        <taxon>Polypodiales</taxon>
        <taxon>Pteridineae</taxon>
        <taxon>Pteridaceae</taxon>
        <taxon>Vittarioideae</taxon>
        <taxon>Adiantum</taxon>
    </lineage>
</organism>
<evidence type="ECO:0000256" key="8">
    <source>
        <dbReference type="PIRSR" id="PIRSR628472-2"/>
    </source>
</evidence>
<evidence type="ECO:0000313" key="10">
    <source>
        <dbReference type="Proteomes" id="UP000886520"/>
    </source>
</evidence>
<dbReference type="GO" id="GO:0004725">
    <property type="term" value="F:protein tyrosine phosphatase activity"/>
    <property type="evidence" value="ECO:0007669"/>
    <property type="project" value="UniProtKB-EC"/>
</dbReference>
<sequence length="274" mass="31443">MTEESRKSQKFFQGAKDSRLSVKLGRRWEKLIIQICDDYFFYEQVEDFNEPNLESWKKFDDGRDLSTYDFNSDGLGETKDLANNQKLAYRHRRISELYLQGLEALLTAEQLQEWQELYELTDSHTDGWLTAGRTILQSCIESSVSEGDGNGGSMGLGFTSLVNVLVTSGSLIPSLVKILLFKLNKFISHEHVYSSTEVGKLQCFQWIRQRFDSPQPKFCVIGDGLDECEAAEALKWPFIKIDPQPYGHFRLPELSVQVIDNYMRVIYGDDDCST</sequence>
<dbReference type="EMBL" id="JABFUD020000013">
    <property type="protein sequence ID" value="KAI5071415.1"/>
    <property type="molecule type" value="Genomic_DNA"/>
</dbReference>
<dbReference type="NCBIfam" id="TIGR01658">
    <property type="entry name" value="EYA-cons_domain"/>
    <property type="match status" value="1"/>
</dbReference>
<name>A0A9D4UNZ3_ADICA</name>
<accession>A0A9D4UNZ3</accession>
<dbReference type="GO" id="GO:0030154">
    <property type="term" value="P:cell differentiation"/>
    <property type="evidence" value="ECO:0007669"/>
    <property type="project" value="TreeGrafter"/>
</dbReference>
<evidence type="ECO:0000256" key="1">
    <source>
        <dbReference type="ARBA" id="ARBA00010501"/>
    </source>
</evidence>
<keyword evidence="6" id="KW-0904">Protein phosphatase</keyword>
<evidence type="ECO:0000256" key="3">
    <source>
        <dbReference type="ARBA" id="ARBA00022723"/>
    </source>
</evidence>
<evidence type="ECO:0000256" key="2">
    <source>
        <dbReference type="ARBA" id="ARBA00013064"/>
    </source>
</evidence>
<dbReference type="PANTHER" id="PTHR10190:SF16">
    <property type="entry name" value="DEVELOPMENTAL PROTEIN EYES ABSENT"/>
    <property type="match status" value="1"/>
</dbReference>
<gene>
    <name evidence="9" type="ORF">GOP47_0013666</name>
</gene>
<dbReference type="InterPro" id="IPR038102">
    <property type="entry name" value="EYA_dom_sf"/>
</dbReference>
<evidence type="ECO:0000256" key="5">
    <source>
        <dbReference type="ARBA" id="ARBA00022842"/>
    </source>
</evidence>
<dbReference type="EC" id="3.1.3.48" evidence="2"/>
<proteinExistence type="inferred from homology"/>
<comment type="caution">
    <text evidence="9">The sequence shown here is derived from an EMBL/GenBank/DDBJ whole genome shotgun (WGS) entry which is preliminary data.</text>
</comment>
<reference evidence="9" key="1">
    <citation type="submission" date="2021-01" db="EMBL/GenBank/DDBJ databases">
        <title>Adiantum capillus-veneris genome.</title>
        <authorList>
            <person name="Fang Y."/>
            <person name="Liao Q."/>
        </authorList>
    </citation>
    <scope>NUCLEOTIDE SEQUENCE</scope>
    <source>
        <strain evidence="9">H3</strain>
        <tissue evidence="9">Leaf</tissue>
    </source>
</reference>
<dbReference type="PANTHER" id="PTHR10190">
    <property type="entry name" value="EYES ABSENT"/>
    <property type="match status" value="1"/>
</dbReference>
<dbReference type="SUPFAM" id="SSF56784">
    <property type="entry name" value="HAD-like"/>
    <property type="match status" value="1"/>
</dbReference>
<dbReference type="AlphaFoldDB" id="A0A9D4UNZ3"/>
<dbReference type="GO" id="GO:0046872">
    <property type="term" value="F:metal ion binding"/>
    <property type="evidence" value="ECO:0007669"/>
    <property type="project" value="UniProtKB-KW"/>
</dbReference>
<comment type="cofactor">
    <cofactor evidence="8">
        <name>Mg(2+)</name>
        <dbReference type="ChEBI" id="CHEBI:18420"/>
    </cofactor>
    <text evidence="8">Binds 1 Mg(2+) ion per subunit.</text>
</comment>
<comment type="similarity">
    <text evidence="1">Belongs to the HAD-like hydrolase superfamily. EYA family.</text>
</comment>